<proteinExistence type="predicted"/>
<dbReference type="InterPro" id="IPR003807">
    <property type="entry name" value="DUF202"/>
</dbReference>
<feature type="transmembrane region" description="Helical" evidence="6">
    <location>
        <begin position="83"/>
        <end position="107"/>
    </location>
</feature>
<sequence>MTSSAVGPDATDDSDRDPGAAHERAALAWQRTVLSATAAAAVGARLLGEELGPLAALPLVVAAVPVGALWLRRDSRGPHHPSVAGPAGAGLAVLVAALAVVGLRAVLGH</sequence>
<dbReference type="EMBL" id="JACXYY010000007">
    <property type="protein sequence ID" value="MBD3916377.1"/>
    <property type="molecule type" value="Genomic_DNA"/>
</dbReference>
<accession>A0ABR8MK19</accession>
<keyword evidence="9" id="KW-1185">Reference proteome</keyword>
<keyword evidence="2 6" id="KW-0812">Transmembrane</keyword>
<evidence type="ECO:0000256" key="2">
    <source>
        <dbReference type="ARBA" id="ARBA00022692"/>
    </source>
</evidence>
<feature type="domain" description="DUF202" evidence="7">
    <location>
        <begin position="17"/>
        <end position="104"/>
    </location>
</feature>
<evidence type="ECO:0000313" key="8">
    <source>
        <dbReference type="EMBL" id="MBD3916377.1"/>
    </source>
</evidence>
<organism evidence="8 9">
    <name type="scientific">Nocardioides hwasunensis</name>
    <dbReference type="NCBI Taxonomy" id="397258"/>
    <lineage>
        <taxon>Bacteria</taxon>
        <taxon>Bacillati</taxon>
        <taxon>Actinomycetota</taxon>
        <taxon>Actinomycetes</taxon>
        <taxon>Propionibacteriales</taxon>
        <taxon>Nocardioidaceae</taxon>
        <taxon>Nocardioides</taxon>
    </lineage>
</organism>
<evidence type="ECO:0000259" key="7">
    <source>
        <dbReference type="Pfam" id="PF02656"/>
    </source>
</evidence>
<evidence type="ECO:0000256" key="4">
    <source>
        <dbReference type="ARBA" id="ARBA00023136"/>
    </source>
</evidence>
<dbReference type="Proteomes" id="UP000649289">
    <property type="component" value="Unassembled WGS sequence"/>
</dbReference>
<evidence type="ECO:0000256" key="3">
    <source>
        <dbReference type="ARBA" id="ARBA00022989"/>
    </source>
</evidence>
<evidence type="ECO:0000256" key="5">
    <source>
        <dbReference type="SAM" id="MobiDB-lite"/>
    </source>
</evidence>
<dbReference type="Pfam" id="PF02656">
    <property type="entry name" value="DUF202"/>
    <property type="match status" value="1"/>
</dbReference>
<feature type="transmembrane region" description="Helical" evidence="6">
    <location>
        <begin position="51"/>
        <end position="71"/>
    </location>
</feature>
<comment type="subcellular location">
    <subcellularLocation>
        <location evidence="1">Endomembrane system</location>
        <topology evidence="1">Multi-pass membrane protein</topology>
    </subcellularLocation>
</comment>
<keyword evidence="4 6" id="KW-0472">Membrane</keyword>
<evidence type="ECO:0000313" key="9">
    <source>
        <dbReference type="Proteomes" id="UP000649289"/>
    </source>
</evidence>
<keyword evidence="3 6" id="KW-1133">Transmembrane helix</keyword>
<comment type="caution">
    <text evidence="8">The sequence shown here is derived from an EMBL/GenBank/DDBJ whole genome shotgun (WGS) entry which is preliminary data.</text>
</comment>
<name>A0ABR8MK19_9ACTN</name>
<dbReference type="RefSeq" id="WP_191200696.1">
    <property type="nucleotide sequence ID" value="NZ_BAAAPA010000001.1"/>
</dbReference>
<gene>
    <name evidence="8" type="ORF">IEZ25_17305</name>
</gene>
<evidence type="ECO:0000256" key="6">
    <source>
        <dbReference type="SAM" id="Phobius"/>
    </source>
</evidence>
<feature type="region of interest" description="Disordered" evidence="5">
    <location>
        <begin position="1"/>
        <end position="22"/>
    </location>
</feature>
<reference evidence="8 9" key="1">
    <citation type="submission" date="2020-09" db="EMBL/GenBank/DDBJ databases">
        <title>novel species in genus Nocardioides.</title>
        <authorList>
            <person name="Zhang G."/>
        </authorList>
    </citation>
    <scope>NUCLEOTIDE SEQUENCE [LARGE SCALE GENOMIC DNA]</scope>
    <source>
        <strain evidence="8 9">19197</strain>
    </source>
</reference>
<evidence type="ECO:0000256" key="1">
    <source>
        <dbReference type="ARBA" id="ARBA00004127"/>
    </source>
</evidence>
<protein>
    <submittedName>
        <fullName evidence="8">DUF202 domain-containing protein</fullName>
    </submittedName>
</protein>